<dbReference type="AlphaFoldDB" id="A0A0U3I6N2"/>
<dbReference type="KEGG" id="prr:AT705_07175"/>
<evidence type="ECO:0000313" key="4">
    <source>
        <dbReference type="EMBL" id="ALU42759.1"/>
    </source>
</evidence>
<dbReference type="GO" id="GO:0000160">
    <property type="term" value="P:phosphorelay signal transduction system"/>
    <property type="evidence" value="ECO:0007669"/>
    <property type="project" value="InterPro"/>
</dbReference>
<dbReference type="SMART" id="SM00862">
    <property type="entry name" value="Trans_reg_C"/>
    <property type="match status" value="1"/>
</dbReference>
<dbReference type="Gene3D" id="1.10.10.10">
    <property type="entry name" value="Winged helix-like DNA-binding domain superfamily/Winged helix DNA-binding domain"/>
    <property type="match status" value="1"/>
</dbReference>
<dbReference type="InterPro" id="IPR016032">
    <property type="entry name" value="Sig_transdc_resp-reg_C-effctor"/>
</dbReference>
<dbReference type="EMBL" id="CP013611">
    <property type="protein sequence ID" value="ALU42759.1"/>
    <property type="molecule type" value="Genomic_DNA"/>
</dbReference>
<dbReference type="SUPFAM" id="SSF46894">
    <property type="entry name" value="C-terminal effector domain of the bipartite response regulators"/>
    <property type="match status" value="1"/>
</dbReference>
<sequence length="701" mass="80057">MNAMKKSQSPKRGYSTDKDCRHGIIYKGSNMETSTRAQHYHFLSWQFDASQDELRAPDSQVAVKLEPQVARLLELFVCAPDKVLSRSTLNEALWPDTIVESNSLYQLLTKLRRVLNDSARQPRFIKTVPKRGYVFIAPVERHQPTSQLNVHADTEIQRATGTNPHIRFKKRALMAAIPVVTACFSAIAYFSSVPDPITLPQYEVEDITFELGLEFDVAAHTTLPLLAYVDDFKTLVISDKQGNVTQRLHFDDRVAKPAWHPTKGWLAFWQYQGDGCTLLIVNAQGQQLNQSQAIPCYQIQTPSWQSNTLLIATVRTKSGTLPYQYNIDNNKYISIPLKLNNGDKLITTLRGWDNQTYYLIKDASQHSRLVTLDGTVQMRWSYPVWLIAYDPQHHSMITNDSSKHHNLIATTRDGHEYPVIATPQGIFSSLSIDNQGNIFSAAENWQVNIRDKDNLPIFSSSSHDYLPVTNSLGETAFMSRRTGACEIYLHSHDRVTQLTHHKGNGYVNFVTWSPDNAYILANRETRLLLLDRTGVQEAFTPQLSLPLRHFGWLDTDTLWATDGHEVVIYTKSGHFKHRITMPSDLLLYDYQTQNWLIFKDSMIYRTADLAGTFDNAMPLTTLKPQAYHQVTNPRLRDGFLYWQSAWSKTDHIWRLSLDGNTQPELLKTQNLLWHYDIAADGTLLIAKMESVEGDIKRLSVK</sequence>
<feature type="DNA-binding region" description="OmpR/PhoB-type" evidence="2">
    <location>
        <begin position="32"/>
        <end position="137"/>
    </location>
</feature>
<dbReference type="Pfam" id="PF00486">
    <property type="entry name" value="Trans_reg_C"/>
    <property type="match status" value="1"/>
</dbReference>
<dbReference type="InterPro" id="IPR001867">
    <property type="entry name" value="OmpR/PhoB-type_DNA-bd"/>
</dbReference>
<dbReference type="GO" id="GO:0003677">
    <property type="term" value="F:DNA binding"/>
    <property type="evidence" value="ECO:0007669"/>
    <property type="project" value="UniProtKB-UniRule"/>
</dbReference>
<dbReference type="PROSITE" id="PS51755">
    <property type="entry name" value="OMPR_PHOB"/>
    <property type="match status" value="1"/>
</dbReference>
<evidence type="ECO:0000256" key="1">
    <source>
        <dbReference type="ARBA" id="ARBA00023125"/>
    </source>
</evidence>
<evidence type="ECO:0000256" key="2">
    <source>
        <dbReference type="PROSITE-ProRule" id="PRU01091"/>
    </source>
</evidence>
<evidence type="ECO:0000313" key="5">
    <source>
        <dbReference type="Proteomes" id="UP000069015"/>
    </source>
</evidence>
<dbReference type="CDD" id="cd00383">
    <property type="entry name" value="trans_reg_C"/>
    <property type="match status" value="1"/>
</dbReference>
<dbReference type="Proteomes" id="UP000069015">
    <property type="component" value="Chromosome 1"/>
</dbReference>
<reference evidence="4 5" key="1">
    <citation type="submission" date="2015-12" db="EMBL/GenBank/DDBJ databases">
        <title>Complete genome sequence of Pseudoalteromonas rubra SCSIO 6842, harboring a conjugative plasmid.</title>
        <authorList>
            <person name="Li B."/>
            <person name="Wang X."/>
        </authorList>
    </citation>
    <scope>NUCLEOTIDE SEQUENCE [LARGE SCALE GENOMIC DNA]</scope>
    <source>
        <strain evidence="4 5">SCSIO 6842</strain>
    </source>
</reference>
<keyword evidence="1 2" id="KW-0238">DNA-binding</keyword>
<proteinExistence type="predicted"/>
<feature type="domain" description="OmpR/PhoB-type" evidence="3">
    <location>
        <begin position="32"/>
        <end position="137"/>
    </location>
</feature>
<name>A0A0U3I6N2_9GAMM</name>
<dbReference type="InterPro" id="IPR036388">
    <property type="entry name" value="WH-like_DNA-bd_sf"/>
</dbReference>
<protein>
    <recommendedName>
        <fullName evidence="3">OmpR/PhoB-type domain-containing protein</fullName>
    </recommendedName>
</protein>
<gene>
    <name evidence="4" type="ORF">AT705_07175</name>
</gene>
<organism evidence="4 5">
    <name type="scientific">Pseudoalteromonas rubra</name>
    <dbReference type="NCBI Taxonomy" id="43658"/>
    <lineage>
        <taxon>Bacteria</taxon>
        <taxon>Pseudomonadati</taxon>
        <taxon>Pseudomonadota</taxon>
        <taxon>Gammaproteobacteria</taxon>
        <taxon>Alteromonadales</taxon>
        <taxon>Pseudoalteromonadaceae</taxon>
        <taxon>Pseudoalteromonas</taxon>
    </lineage>
</organism>
<dbReference type="GO" id="GO:0006355">
    <property type="term" value="P:regulation of DNA-templated transcription"/>
    <property type="evidence" value="ECO:0007669"/>
    <property type="project" value="InterPro"/>
</dbReference>
<dbReference type="SUPFAM" id="SSF82171">
    <property type="entry name" value="DPP6 N-terminal domain-like"/>
    <property type="match status" value="1"/>
</dbReference>
<accession>A0A0U3I6N2</accession>
<evidence type="ECO:0000259" key="3">
    <source>
        <dbReference type="PROSITE" id="PS51755"/>
    </source>
</evidence>